<dbReference type="EMBL" id="LJFO01000006">
    <property type="protein sequence ID" value="KPG11267.1"/>
    <property type="molecule type" value="Genomic_DNA"/>
</dbReference>
<dbReference type="AlphaFoldDB" id="A0A7V8LPN3"/>
<organism evidence="2 4">
    <name type="scientific">Mycobacteroides immunogenum</name>
    <dbReference type="NCBI Taxonomy" id="83262"/>
    <lineage>
        <taxon>Bacteria</taxon>
        <taxon>Bacillati</taxon>
        <taxon>Actinomycetota</taxon>
        <taxon>Actinomycetes</taxon>
        <taxon>Mycobacteriales</taxon>
        <taxon>Mycobacteriaceae</taxon>
        <taxon>Mycobacteroides</taxon>
    </lineage>
</organism>
<reference evidence="4 5" key="1">
    <citation type="submission" date="2015-09" db="EMBL/GenBank/DDBJ databases">
        <title>Genome Sequences of Mycobacterium immunogenum Isolates, Recuperated from a Chloraminated Drinking Water Distribution System Simulator Subjected to Episodes of Nitrification.</title>
        <authorList>
            <person name="Gomez-Alvarez V."/>
            <person name="Revetta R.P."/>
        </authorList>
    </citation>
    <scope>NUCLEOTIDE SEQUENCE [LARGE SCALE GENOMIC DNA]</scope>
    <source>
        <strain evidence="2 4">H008</strain>
        <strain evidence="3 5">H076</strain>
    </source>
</reference>
<evidence type="ECO:0000313" key="2">
    <source>
        <dbReference type="EMBL" id="KPG11267.1"/>
    </source>
</evidence>
<keyword evidence="5" id="KW-1185">Reference proteome</keyword>
<sequence>MALAELFDEPQHARGPDAQRCSASDHPAQWAELSLGWSRVVGAAKVIQSRHTTDSRDPVLGMCADAVREAATGELRWVWARLVNKFIEETTNDE</sequence>
<dbReference type="KEGG" id="miz:BAB75_01375"/>
<evidence type="ECO:0000313" key="5">
    <source>
        <dbReference type="Proteomes" id="UP000037962"/>
    </source>
</evidence>
<feature type="region of interest" description="Disordered" evidence="1">
    <location>
        <begin position="1"/>
        <end position="25"/>
    </location>
</feature>
<dbReference type="Proteomes" id="UP000037843">
    <property type="component" value="Unassembled WGS sequence"/>
</dbReference>
<protein>
    <submittedName>
        <fullName evidence="2">Uncharacterized protein</fullName>
    </submittedName>
</protein>
<proteinExistence type="predicted"/>
<dbReference type="EMBL" id="LJFS01000011">
    <property type="protein sequence ID" value="KPG34295.1"/>
    <property type="molecule type" value="Genomic_DNA"/>
</dbReference>
<name>A0A7V8LPN3_9MYCO</name>
<evidence type="ECO:0000256" key="1">
    <source>
        <dbReference type="SAM" id="MobiDB-lite"/>
    </source>
</evidence>
<evidence type="ECO:0000313" key="4">
    <source>
        <dbReference type="Proteomes" id="UP000037843"/>
    </source>
</evidence>
<comment type="caution">
    <text evidence="2">The sequence shown here is derived from an EMBL/GenBank/DDBJ whole genome shotgun (WGS) entry which is preliminary data.</text>
</comment>
<gene>
    <name evidence="2" type="ORF">AN908_12895</name>
    <name evidence="3" type="ORF">AN912_11095</name>
</gene>
<evidence type="ECO:0000313" key="3">
    <source>
        <dbReference type="EMBL" id="KPG34295.1"/>
    </source>
</evidence>
<dbReference type="Proteomes" id="UP000037962">
    <property type="component" value="Unassembled WGS sequence"/>
</dbReference>
<accession>A0A7V8LPN3</accession>